<evidence type="ECO:0000313" key="3">
    <source>
        <dbReference type="Proteomes" id="UP000248729"/>
    </source>
</evidence>
<reference evidence="2 3" key="1">
    <citation type="submission" date="2018-06" db="EMBL/GenBank/DDBJ databases">
        <title>Freshwater and sediment microbial communities from various areas in North America, analyzing microbe dynamics in response to fracking.</title>
        <authorList>
            <person name="Lamendella R."/>
        </authorList>
    </citation>
    <scope>NUCLEOTIDE SEQUENCE [LARGE SCALE GENOMIC DNA]</scope>
    <source>
        <strain evidence="2 3">99A</strain>
    </source>
</reference>
<dbReference type="RefSeq" id="WP_112404265.1">
    <property type="nucleotide sequence ID" value="NZ_QLTR01000019.1"/>
</dbReference>
<evidence type="ECO:0000313" key="2">
    <source>
        <dbReference type="EMBL" id="RAS60992.1"/>
    </source>
</evidence>
<dbReference type="AlphaFoldDB" id="A0A329E7R6"/>
<feature type="signal peptide" evidence="1">
    <location>
        <begin position="1"/>
        <end position="23"/>
    </location>
</feature>
<gene>
    <name evidence="2" type="ORF">DET48_11921</name>
</gene>
<protein>
    <recommendedName>
        <fullName evidence="4">Outer membrane lipoprotein-sorting protein</fullName>
    </recommendedName>
</protein>
<evidence type="ECO:0008006" key="4">
    <source>
        <dbReference type="Google" id="ProtNLM"/>
    </source>
</evidence>
<proteinExistence type="predicted"/>
<feature type="chain" id="PRO_5016360445" description="Outer membrane lipoprotein-sorting protein" evidence="1">
    <location>
        <begin position="24"/>
        <end position="215"/>
    </location>
</feature>
<dbReference type="Proteomes" id="UP000248729">
    <property type="component" value="Unassembled WGS sequence"/>
</dbReference>
<organism evidence="2 3">
    <name type="scientific">Vibrio diazotrophicus</name>
    <dbReference type="NCBI Taxonomy" id="685"/>
    <lineage>
        <taxon>Bacteria</taxon>
        <taxon>Pseudomonadati</taxon>
        <taxon>Pseudomonadota</taxon>
        <taxon>Gammaproteobacteria</taxon>
        <taxon>Vibrionales</taxon>
        <taxon>Vibrionaceae</taxon>
        <taxon>Vibrio</taxon>
    </lineage>
</organism>
<dbReference type="EMBL" id="QLTR01000019">
    <property type="protein sequence ID" value="RAS60992.1"/>
    <property type="molecule type" value="Genomic_DNA"/>
</dbReference>
<keyword evidence="1" id="KW-0732">Signal</keyword>
<name>A0A329E7R6_VIBDI</name>
<evidence type="ECO:0000256" key="1">
    <source>
        <dbReference type="SAM" id="SignalP"/>
    </source>
</evidence>
<sequence>MITKHLSILLLLSLVTLTSRAQAIEGVNGEFSVDIGPVNLGQVVMSSTCKDSTCFYKSRAYGAFLFIKANVIELGSYQELDGQIVPLSSNYSERIGSDREAYTYNFSSLEITEQDSKAKVSELDRNAYPFVPLLNQVTLDLAHGVLKKSYQYVLKEKVKDVEVDSYSTTQTDKGILHRIVVKNKNREMEFLFVNNGQKLQFEEFNYRGFKMSRIK</sequence>
<accession>A0A329E7R6</accession>
<comment type="caution">
    <text evidence="2">The sequence shown here is derived from an EMBL/GenBank/DDBJ whole genome shotgun (WGS) entry which is preliminary data.</text>
</comment>